<dbReference type="PANTHER" id="PTHR44520:SF2">
    <property type="entry name" value="RESPONSE REGULATOR RCP1"/>
    <property type="match status" value="1"/>
</dbReference>
<comment type="caution">
    <text evidence="3">The sequence shown here is derived from an EMBL/GenBank/DDBJ whole genome shotgun (WGS) entry which is preliminary data.</text>
</comment>
<protein>
    <submittedName>
        <fullName evidence="3">Response regulator</fullName>
    </submittedName>
</protein>
<evidence type="ECO:0000313" key="4">
    <source>
        <dbReference type="Proteomes" id="UP000664698"/>
    </source>
</evidence>
<name>A0ABS3BND3_9BACT</name>
<evidence type="ECO:0000256" key="1">
    <source>
        <dbReference type="PROSITE-ProRule" id="PRU00169"/>
    </source>
</evidence>
<dbReference type="SMART" id="SM00448">
    <property type="entry name" value="REC"/>
    <property type="match status" value="1"/>
</dbReference>
<dbReference type="RefSeq" id="WP_206568812.1">
    <property type="nucleotide sequence ID" value="NZ_JAFKCW010000002.1"/>
</dbReference>
<gene>
    <name evidence="3" type="ORF">J0A67_08125</name>
</gene>
<dbReference type="EMBL" id="JAFKCW010000002">
    <property type="protein sequence ID" value="MBN7800823.1"/>
    <property type="molecule type" value="Genomic_DNA"/>
</dbReference>
<dbReference type="Proteomes" id="UP000664698">
    <property type="component" value="Unassembled WGS sequence"/>
</dbReference>
<dbReference type="Gene3D" id="3.40.50.2300">
    <property type="match status" value="1"/>
</dbReference>
<accession>A0ABS3BND3</accession>
<dbReference type="InterPro" id="IPR011006">
    <property type="entry name" value="CheY-like_superfamily"/>
</dbReference>
<keyword evidence="4" id="KW-1185">Reference proteome</keyword>
<organism evidence="3 4">
    <name type="scientific">Algoriphagus aestuariicola</name>
    <dbReference type="NCBI Taxonomy" id="1852016"/>
    <lineage>
        <taxon>Bacteria</taxon>
        <taxon>Pseudomonadati</taxon>
        <taxon>Bacteroidota</taxon>
        <taxon>Cytophagia</taxon>
        <taxon>Cytophagales</taxon>
        <taxon>Cyclobacteriaceae</taxon>
        <taxon>Algoriphagus</taxon>
    </lineage>
</organism>
<dbReference type="InterPro" id="IPR001789">
    <property type="entry name" value="Sig_transdc_resp-reg_receiver"/>
</dbReference>
<reference evidence="3 4" key="1">
    <citation type="submission" date="2021-03" db="EMBL/GenBank/DDBJ databases">
        <title>novel species isolated from a fishpond in China.</title>
        <authorList>
            <person name="Lu H."/>
            <person name="Cai Z."/>
        </authorList>
    </citation>
    <scope>NUCLEOTIDE SEQUENCE [LARGE SCALE GENOMIC DNA]</scope>
    <source>
        <strain evidence="3 4">JCM 31546</strain>
    </source>
</reference>
<sequence>MGYFRIREVFLVDDDAIVRMVAIKILKSIDFNSAISSFENGQAAIDEIKRRVETQEILSLDEPILLLLDINMPILDAWGFLDEFSELSAEVRKNFLIAIITSSIDTNDKIRAFSYEDVLDYITKPLSGQHLKDFLSKHQLYAV</sequence>
<evidence type="ECO:0000259" key="2">
    <source>
        <dbReference type="PROSITE" id="PS50110"/>
    </source>
</evidence>
<dbReference type="PROSITE" id="PS50110">
    <property type="entry name" value="RESPONSE_REGULATORY"/>
    <property type="match status" value="1"/>
</dbReference>
<evidence type="ECO:0000313" key="3">
    <source>
        <dbReference type="EMBL" id="MBN7800823.1"/>
    </source>
</evidence>
<dbReference type="PANTHER" id="PTHR44520">
    <property type="entry name" value="RESPONSE REGULATOR RCP1-RELATED"/>
    <property type="match status" value="1"/>
</dbReference>
<proteinExistence type="predicted"/>
<dbReference type="Pfam" id="PF00072">
    <property type="entry name" value="Response_reg"/>
    <property type="match status" value="1"/>
</dbReference>
<feature type="modified residue" description="4-aspartylphosphate" evidence="1">
    <location>
        <position position="69"/>
    </location>
</feature>
<dbReference type="SUPFAM" id="SSF52172">
    <property type="entry name" value="CheY-like"/>
    <property type="match status" value="1"/>
</dbReference>
<dbReference type="InterPro" id="IPR052893">
    <property type="entry name" value="TCS_response_regulator"/>
</dbReference>
<feature type="domain" description="Response regulatory" evidence="2">
    <location>
        <begin position="8"/>
        <end position="139"/>
    </location>
</feature>
<keyword evidence="1" id="KW-0597">Phosphoprotein</keyword>